<evidence type="ECO:0000256" key="8">
    <source>
        <dbReference type="SAM" id="Phobius"/>
    </source>
</evidence>
<evidence type="ECO:0000256" key="1">
    <source>
        <dbReference type="ARBA" id="ARBA00004651"/>
    </source>
</evidence>
<keyword evidence="6 8" id="KW-0472">Membrane</keyword>
<evidence type="ECO:0000256" key="5">
    <source>
        <dbReference type="ARBA" id="ARBA00022989"/>
    </source>
</evidence>
<feature type="transmembrane region" description="Helical" evidence="8">
    <location>
        <begin position="138"/>
        <end position="156"/>
    </location>
</feature>
<accession>A0AAN0K6W7</accession>
<feature type="transmembrane region" description="Helical" evidence="8">
    <location>
        <begin position="81"/>
        <end position="101"/>
    </location>
</feature>
<comment type="subcellular location">
    <subcellularLocation>
        <location evidence="1">Cell membrane</location>
        <topology evidence="1">Multi-pass membrane protein</topology>
    </subcellularLocation>
</comment>
<feature type="transmembrane region" description="Helical" evidence="8">
    <location>
        <begin position="196"/>
        <end position="217"/>
    </location>
</feature>
<proteinExistence type="inferred from homology"/>
<evidence type="ECO:0000313" key="10">
    <source>
        <dbReference type="Proteomes" id="UP001431656"/>
    </source>
</evidence>
<feature type="region of interest" description="Disordered" evidence="7">
    <location>
        <begin position="1"/>
        <end position="31"/>
    </location>
</feature>
<evidence type="ECO:0000256" key="2">
    <source>
        <dbReference type="ARBA" id="ARBA00007977"/>
    </source>
</evidence>
<feature type="transmembrane region" description="Helical" evidence="8">
    <location>
        <begin position="262"/>
        <end position="281"/>
    </location>
</feature>
<evidence type="ECO:0000256" key="3">
    <source>
        <dbReference type="ARBA" id="ARBA00022475"/>
    </source>
</evidence>
<sequence length="394" mass="40766">MSDNNAAADASIATDSASAAPTETAPTESAAPQAGQHTVVWTILGVVVLLGLGFLVHSLTEWVPAATKGTGFGQIAKSIEFPVYAILVGFAANAILSALGLRKKMSRAFRTEFLIKTGLVLLGASINFAVIAKAAVPAIVQACLLITAVFLFTWWFSGVLGLDDKLRALLSSAISICGVSAAVAAAGAVQAKKEQLAYTASLVIAFAVPMIFLLPWASGLLGLSPAVTGAWIGGNIDTTAAVTAAGTMAGEQPLQIATIVKVTQNALLGVVAVLLTMYFTVKTQREAGDTSAPTLITLWRSFPKFVLGFLIASVVATIFASNADPTFAASAIGVANELRTWFLILAFVSIGLEFSFGSLKEAGWKPVLVFAAATVVNLAVGLLLAVLLWGSFTF</sequence>
<dbReference type="EMBL" id="AP028056">
    <property type="protein sequence ID" value="BEH02335.1"/>
    <property type="molecule type" value="Genomic_DNA"/>
</dbReference>
<dbReference type="Proteomes" id="UP001431656">
    <property type="component" value="Chromosome"/>
</dbReference>
<keyword evidence="3" id="KW-1003">Cell membrane</keyword>
<organism evidence="9 10">
    <name type="scientific">Brooklawnia propionicigenes</name>
    <dbReference type="NCBI Taxonomy" id="3041175"/>
    <lineage>
        <taxon>Bacteria</taxon>
        <taxon>Bacillati</taxon>
        <taxon>Actinomycetota</taxon>
        <taxon>Actinomycetes</taxon>
        <taxon>Propionibacteriales</taxon>
        <taxon>Propionibacteriaceae</taxon>
        <taxon>Brooklawnia</taxon>
    </lineage>
</organism>
<dbReference type="RefSeq" id="WP_286263872.1">
    <property type="nucleotide sequence ID" value="NZ_AP028056.1"/>
</dbReference>
<keyword evidence="5 8" id="KW-1133">Transmembrane helix</keyword>
<feature type="transmembrane region" description="Helical" evidence="8">
    <location>
        <begin position="113"/>
        <end position="131"/>
    </location>
</feature>
<evidence type="ECO:0000313" key="9">
    <source>
        <dbReference type="EMBL" id="BEH02335.1"/>
    </source>
</evidence>
<comment type="similarity">
    <text evidence="2">Belongs to the UPF0324 family.</text>
</comment>
<dbReference type="PANTHER" id="PTHR30106">
    <property type="entry name" value="INNER MEMBRANE PROTEIN YEIH-RELATED"/>
    <property type="match status" value="1"/>
</dbReference>
<evidence type="ECO:0000256" key="4">
    <source>
        <dbReference type="ARBA" id="ARBA00022692"/>
    </source>
</evidence>
<gene>
    <name evidence="9" type="ORF">brsh051_16160</name>
</gene>
<keyword evidence="10" id="KW-1185">Reference proteome</keyword>
<feature type="transmembrane region" description="Helical" evidence="8">
    <location>
        <begin position="168"/>
        <end position="189"/>
    </location>
</feature>
<feature type="transmembrane region" description="Helical" evidence="8">
    <location>
        <begin position="302"/>
        <end position="320"/>
    </location>
</feature>
<feature type="transmembrane region" description="Helical" evidence="8">
    <location>
        <begin position="368"/>
        <end position="392"/>
    </location>
</feature>
<dbReference type="AlphaFoldDB" id="A0AAN0K6W7"/>
<feature type="transmembrane region" description="Helical" evidence="8">
    <location>
        <begin position="340"/>
        <end position="356"/>
    </location>
</feature>
<dbReference type="Pfam" id="PF03601">
    <property type="entry name" value="Cons_hypoth698"/>
    <property type="match status" value="1"/>
</dbReference>
<evidence type="ECO:0000256" key="7">
    <source>
        <dbReference type="SAM" id="MobiDB-lite"/>
    </source>
</evidence>
<feature type="transmembrane region" description="Helical" evidence="8">
    <location>
        <begin position="39"/>
        <end position="60"/>
    </location>
</feature>
<reference evidence="9" key="1">
    <citation type="journal article" date="2024" name="Int. J. Syst. Evol. Microbiol.">
        <title>Brooklawnia propionicigenes sp. nov., a facultatively anaerobic, propionate-producing bacterium isolated from a methanogenic reactor treating waste from cattle farms.</title>
        <authorList>
            <person name="Akita Y."/>
            <person name="Ueki A."/>
            <person name="Tonouchi A."/>
            <person name="Sugawara Y."/>
            <person name="Honma S."/>
            <person name="Kaku N."/>
            <person name="Ueki K."/>
        </authorList>
    </citation>
    <scope>NUCLEOTIDE SEQUENCE</scope>
    <source>
        <strain evidence="9">SH051</strain>
    </source>
</reference>
<dbReference type="InterPro" id="IPR018383">
    <property type="entry name" value="UPF0324_pro"/>
</dbReference>
<dbReference type="GO" id="GO:0005886">
    <property type="term" value="C:plasma membrane"/>
    <property type="evidence" value="ECO:0007669"/>
    <property type="project" value="UniProtKB-SubCell"/>
</dbReference>
<keyword evidence="4 8" id="KW-0812">Transmembrane</keyword>
<dbReference type="KEGG" id="broo:brsh051_16160"/>
<protein>
    <submittedName>
        <fullName evidence="9">Sulfate exporter family transporter</fullName>
    </submittedName>
</protein>
<dbReference type="PANTHER" id="PTHR30106:SF1">
    <property type="entry name" value="UPF0324 MEMBRANE PROTEIN FN0533"/>
    <property type="match status" value="1"/>
</dbReference>
<evidence type="ECO:0000256" key="6">
    <source>
        <dbReference type="ARBA" id="ARBA00023136"/>
    </source>
</evidence>
<name>A0AAN0K6W7_9ACTN</name>